<dbReference type="Proteomes" id="UP001141552">
    <property type="component" value="Unassembled WGS sequence"/>
</dbReference>
<evidence type="ECO:0000313" key="4">
    <source>
        <dbReference type="EMBL" id="KAJ4847640.1"/>
    </source>
</evidence>
<dbReference type="OrthoDB" id="2185952at2759"/>
<dbReference type="PANTHER" id="PTHR48132:SF3">
    <property type="entry name" value="SIMILAR TO 60S RIBOSOMAL PROTEIN L37A"/>
    <property type="match status" value="1"/>
</dbReference>
<dbReference type="GO" id="GO:0006412">
    <property type="term" value="P:translation"/>
    <property type="evidence" value="ECO:0007669"/>
    <property type="project" value="InterPro"/>
</dbReference>
<reference evidence="4" key="1">
    <citation type="submission" date="2022-02" db="EMBL/GenBank/DDBJ databases">
        <authorList>
            <person name="Henning P.M."/>
            <person name="McCubbin A.G."/>
            <person name="Shore J.S."/>
        </authorList>
    </citation>
    <scope>NUCLEOTIDE SEQUENCE</scope>
    <source>
        <strain evidence="4">F60SS</strain>
        <tissue evidence="4">Leaves</tissue>
    </source>
</reference>
<accession>A0A9Q0GEL6</accession>
<evidence type="ECO:0000256" key="1">
    <source>
        <dbReference type="ARBA" id="ARBA00008672"/>
    </source>
</evidence>
<dbReference type="AlphaFoldDB" id="A0A9Q0GEL6"/>
<protein>
    <submittedName>
        <fullName evidence="4">Uncharacterized protein</fullName>
    </submittedName>
</protein>
<organism evidence="4 5">
    <name type="scientific">Turnera subulata</name>
    <dbReference type="NCBI Taxonomy" id="218843"/>
    <lineage>
        <taxon>Eukaryota</taxon>
        <taxon>Viridiplantae</taxon>
        <taxon>Streptophyta</taxon>
        <taxon>Embryophyta</taxon>
        <taxon>Tracheophyta</taxon>
        <taxon>Spermatophyta</taxon>
        <taxon>Magnoliopsida</taxon>
        <taxon>eudicotyledons</taxon>
        <taxon>Gunneridae</taxon>
        <taxon>Pentapetalae</taxon>
        <taxon>rosids</taxon>
        <taxon>fabids</taxon>
        <taxon>Malpighiales</taxon>
        <taxon>Passifloraceae</taxon>
        <taxon>Turnera</taxon>
    </lineage>
</organism>
<gene>
    <name evidence="4" type="ORF">Tsubulata_002752</name>
</gene>
<comment type="caution">
    <text evidence="4">The sequence shown here is derived from an EMBL/GenBank/DDBJ whole genome shotgun (WGS) entry which is preliminary data.</text>
</comment>
<sequence length="294" mass="30679">MQSMKTKKAGIFGKYGTRSGASLRKYFKKINGKHFCESCGKYAVERTAEGILSCIVCDKVKGGFASNLANQEESGVFRQPKDHAPTCGSTSHAPAYSALAAKTAAEFAEAKRLEDVAASPLSSYQTTSIKLFEDLKFYATNFTNAKAAVLYQFAKAEEAASAANDASAKTAAAAAASKASFPSAAAAKEATQEYLKAAKAAKELATKAVDAYAEVNRQESLAASALASYRATFDKIRHVLLPKSAELQTAKANFQAAKVLADAKAAEANRVAAAEASQVADASTAVSAASPALE</sequence>
<name>A0A9Q0GEL6_9ROSI</name>
<dbReference type="PANTHER" id="PTHR48132">
    <property type="entry name" value="ZGC:171772"/>
    <property type="match status" value="1"/>
</dbReference>
<comment type="similarity">
    <text evidence="1">Belongs to the eukaryotic ribosomal protein eL43 family.</text>
</comment>
<dbReference type="GO" id="GO:1990904">
    <property type="term" value="C:ribonucleoprotein complex"/>
    <property type="evidence" value="ECO:0007669"/>
    <property type="project" value="UniProtKB-KW"/>
</dbReference>
<evidence type="ECO:0000313" key="5">
    <source>
        <dbReference type="Proteomes" id="UP001141552"/>
    </source>
</evidence>
<reference evidence="4" key="2">
    <citation type="journal article" date="2023" name="Plants (Basel)">
        <title>Annotation of the Turnera subulata (Passifloraceae) Draft Genome Reveals the S-Locus Evolved after the Divergence of Turneroideae from Passifloroideae in a Stepwise Manner.</title>
        <authorList>
            <person name="Henning P.M."/>
            <person name="Roalson E.H."/>
            <person name="Mir W."/>
            <person name="McCubbin A.G."/>
            <person name="Shore J.S."/>
        </authorList>
    </citation>
    <scope>NUCLEOTIDE SEQUENCE</scope>
    <source>
        <strain evidence="4">F60SS</strain>
    </source>
</reference>
<dbReference type="InterPro" id="IPR002674">
    <property type="entry name" value="Ribosomal_eL43"/>
</dbReference>
<dbReference type="Gene3D" id="2.20.25.30">
    <property type="match status" value="1"/>
</dbReference>
<keyword evidence="2" id="KW-0689">Ribosomal protein</keyword>
<dbReference type="GO" id="GO:0005840">
    <property type="term" value="C:ribosome"/>
    <property type="evidence" value="ECO:0007669"/>
    <property type="project" value="UniProtKB-KW"/>
</dbReference>
<evidence type="ECO:0000256" key="3">
    <source>
        <dbReference type="ARBA" id="ARBA00023274"/>
    </source>
</evidence>
<dbReference type="EMBL" id="JAKUCV010001116">
    <property type="protein sequence ID" value="KAJ4847640.1"/>
    <property type="molecule type" value="Genomic_DNA"/>
</dbReference>
<dbReference type="SUPFAM" id="SSF57829">
    <property type="entry name" value="Zn-binding ribosomal proteins"/>
    <property type="match status" value="1"/>
</dbReference>
<keyword evidence="3" id="KW-0687">Ribonucleoprotein</keyword>
<dbReference type="InterPro" id="IPR011331">
    <property type="entry name" value="Ribosomal_eL37/eL43"/>
</dbReference>
<dbReference type="InterPro" id="IPR011332">
    <property type="entry name" value="Ribosomal_zn-bd"/>
</dbReference>
<keyword evidence="5" id="KW-1185">Reference proteome</keyword>
<proteinExistence type="inferred from homology"/>
<dbReference type="Pfam" id="PF01780">
    <property type="entry name" value="Ribosomal_L37ae"/>
    <property type="match status" value="1"/>
</dbReference>
<evidence type="ECO:0000256" key="2">
    <source>
        <dbReference type="ARBA" id="ARBA00022980"/>
    </source>
</evidence>
<dbReference type="GO" id="GO:0003735">
    <property type="term" value="F:structural constituent of ribosome"/>
    <property type="evidence" value="ECO:0007669"/>
    <property type="project" value="InterPro"/>
</dbReference>